<evidence type="ECO:0000256" key="1">
    <source>
        <dbReference type="SAM" id="MobiDB-lite"/>
    </source>
</evidence>
<dbReference type="Pfam" id="PF14555">
    <property type="entry name" value="UBA_4"/>
    <property type="match status" value="1"/>
</dbReference>
<dbReference type="OMA" id="QFDSAMV"/>
<organism evidence="2 3">
    <name type="scientific">Trypanosoma rangeli</name>
    <dbReference type="NCBI Taxonomy" id="5698"/>
    <lineage>
        <taxon>Eukaryota</taxon>
        <taxon>Discoba</taxon>
        <taxon>Euglenozoa</taxon>
        <taxon>Kinetoplastea</taxon>
        <taxon>Metakinetoplastina</taxon>
        <taxon>Trypanosomatida</taxon>
        <taxon>Trypanosomatidae</taxon>
        <taxon>Trypanosoma</taxon>
        <taxon>Herpetosoma</taxon>
    </lineage>
</organism>
<evidence type="ECO:0000313" key="2">
    <source>
        <dbReference type="EMBL" id="RNE98854.1"/>
    </source>
</evidence>
<dbReference type="Gene3D" id="1.10.8.10">
    <property type="entry name" value="DNA helicase RuvA subunit, C-terminal domain"/>
    <property type="match status" value="1"/>
</dbReference>
<proteinExistence type="predicted"/>
<sequence>MSEDDVVATFMAMTSCNEEQAVGYLANANFDLAAAHSLYVAEHETLPARPRPTGRGVSLPSETSASGSLRQTTPPYLISRLDGGVGARQEQPLTASLGQQSPLNPFGMPFSTQPDTSSDAGPTSVLFALPPFVHQAGTAFSQFCGRALDRDQWVLLSLVGDNFASMCVSRDIWRFEGVRETLNMFSIYQISAVSERGGQLAHGYRIDVERDIPTLLIINPLTTMKESRIPLNLKGTTFDVSEVGETLLFFVAERGSPSQWEGRKHIARGADLAPVEVPGSPIVIEDHVDDAPEVVVLQPSQAEAEPTIDIVDIGPYLVEEGETRAFSLRCRLPKGQVTLRLNPATPAHLLVEYLAYRAYQEQPEAYPRGVPKCTLKAGYPPREVKVKDRGVQLATWDAVRSGDTVFLHIQ</sequence>
<evidence type="ECO:0000313" key="3">
    <source>
        <dbReference type="Proteomes" id="UP000283634"/>
    </source>
</evidence>
<dbReference type="RefSeq" id="XP_029234868.1">
    <property type="nucleotide sequence ID" value="XM_029385281.1"/>
</dbReference>
<feature type="region of interest" description="Disordered" evidence="1">
    <location>
        <begin position="46"/>
        <end position="75"/>
    </location>
</feature>
<gene>
    <name evidence="2" type="ORF">TraAM80_08536</name>
</gene>
<dbReference type="GeneID" id="40332469"/>
<dbReference type="SUPFAM" id="SSF46934">
    <property type="entry name" value="UBA-like"/>
    <property type="match status" value="1"/>
</dbReference>
<dbReference type="Gene3D" id="3.40.30.10">
    <property type="entry name" value="Glutaredoxin"/>
    <property type="match status" value="1"/>
</dbReference>
<accession>A0A3R7M3Q4</accession>
<dbReference type="InterPro" id="IPR009060">
    <property type="entry name" value="UBA-like_sf"/>
</dbReference>
<protein>
    <submittedName>
        <fullName evidence="2">UBX domain protein 7</fullName>
    </submittedName>
</protein>
<dbReference type="OrthoDB" id="270602at2759"/>
<dbReference type="VEuPathDB" id="TriTrypDB:TRSC58_01363"/>
<dbReference type="InterPro" id="IPR036249">
    <property type="entry name" value="Thioredoxin-like_sf"/>
</dbReference>
<reference evidence="2 3" key="1">
    <citation type="journal article" date="2018" name="BMC Genomics">
        <title>Genomic comparison of Trypanosoma conorhini and Trypanosoma rangeli to Trypanosoma cruzi strains of high and low virulence.</title>
        <authorList>
            <person name="Bradwell K.R."/>
            <person name="Koparde V.N."/>
            <person name="Matveyev A.V."/>
            <person name="Serrano M.G."/>
            <person name="Alves J.M."/>
            <person name="Parikh H."/>
            <person name="Huang B."/>
            <person name="Lee V."/>
            <person name="Espinosa-Alvarez O."/>
            <person name="Ortiz P.A."/>
            <person name="Costa-Martins A.G."/>
            <person name="Teixeira M.M."/>
            <person name="Buck G.A."/>
        </authorList>
    </citation>
    <scope>NUCLEOTIDE SEQUENCE [LARGE SCALE GENOMIC DNA]</scope>
    <source>
        <strain evidence="2 3">AM80</strain>
    </source>
</reference>
<dbReference type="AlphaFoldDB" id="A0A3R7M3Q4"/>
<dbReference type="EMBL" id="MKGL01000430">
    <property type="protein sequence ID" value="RNE98854.1"/>
    <property type="molecule type" value="Genomic_DNA"/>
</dbReference>
<comment type="caution">
    <text evidence="2">The sequence shown here is derived from an EMBL/GenBank/DDBJ whole genome shotgun (WGS) entry which is preliminary data.</text>
</comment>
<dbReference type="SUPFAM" id="SSF52833">
    <property type="entry name" value="Thioredoxin-like"/>
    <property type="match status" value="1"/>
</dbReference>
<name>A0A3R7M3Q4_TRYRA</name>
<dbReference type="Proteomes" id="UP000283634">
    <property type="component" value="Unassembled WGS sequence"/>
</dbReference>
<feature type="compositionally biased region" description="Polar residues" evidence="1">
    <location>
        <begin position="60"/>
        <end position="74"/>
    </location>
</feature>
<keyword evidence="3" id="KW-1185">Reference proteome</keyword>